<dbReference type="Gene3D" id="3.40.50.720">
    <property type="entry name" value="NAD(P)-binding Rossmann-like Domain"/>
    <property type="match status" value="1"/>
</dbReference>
<proteinExistence type="predicted"/>
<dbReference type="OrthoDB" id="10268090at2759"/>
<evidence type="ECO:0000313" key="2">
    <source>
        <dbReference type="Proteomes" id="UP000019335"/>
    </source>
</evidence>
<dbReference type="EMBL" id="AZIL01000039">
    <property type="protein sequence ID" value="EWM30198.1"/>
    <property type="molecule type" value="Genomic_DNA"/>
</dbReference>
<sequence>MSLESKKNGVDTFDDVEFVPMDHEDRIGLLAALASHRPDLIIHTAGPFQRRTAPEVLKAALILKVPYVDVCDDIHLAQLAKGYDGAARKGNVPCLISTGVWPGISSLMAVDVAEAVGGIEATDKIEFEFFTSGSGGAGTTILSATFLILSEKVLAYVNGRPHYYDAASDFRKADFGKGIGLRQVFRMNLLEAFSCHRVLGVPNVSTFFGTAPKGWNYLLKGMAMLPAKILQDRALMQALAVVSEPLVRLVDTLVGTANAMRVTATSKGGTESATALYAHEDLETCVGEGIAAFAAQVLDGKVAPGVWYPEEAFASLEGRRDVFRLATKGCSNWERPAGIDARGRQSVAQSCT</sequence>
<name>W7U333_9STRA</name>
<dbReference type="SUPFAM" id="SSF51735">
    <property type="entry name" value="NAD(P)-binding Rossmann-fold domains"/>
    <property type="match status" value="1"/>
</dbReference>
<dbReference type="PANTHER" id="PTHR43796">
    <property type="entry name" value="CARBOXYNORSPERMIDINE SYNTHASE"/>
    <property type="match status" value="1"/>
</dbReference>
<organism evidence="1 2">
    <name type="scientific">Nannochloropsis gaditana</name>
    <dbReference type="NCBI Taxonomy" id="72520"/>
    <lineage>
        <taxon>Eukaryota</taxon>
        <taxon>Sar</taxon>
        <taxon>Stramenopiles</taxon>
        <taxon>Ochrophyta</taxon>
        <taxon>Eustigmatophyceae</taxon>
        <taxon>Eustigmatales</taxon>
        <taxon>Monodopsidaceae</taxon>
        <taxon>Nannochloropsis</taxon>
    </lineage>
</organism>
<keyword evidence="2" id="KW-1185">Reference proteome</keyword>
<dbReference type="InterPro" id="IPR036291">
    <property type="entry name" value="NAD(P)-bd_dom_sf"/>
</dbReference>
<dbReference type="AlphaFoldDB" id="W7U333"/>
<reference evidence="1 2" key="1">
    <citation type="journal article" date="2014" name="Mol. Plant">
        <title>Chromosome Scale Genome Assembly and Transcriptome Profiling of Nannochloropsis gaditana in Nitrogen Depletion.</title>
        <authorList>
            <person name="Corteggiani Carpinelli E."/>
            <person name="Telatin A."/>
            <person name="Vitulo N."/>
            <person name="Forcato C."/>
            <person name="D'Angelo M."/>
            <person name="Schiavon R."/>
            <person name="Vezzi A."/>
            <person name="Giacometti G.M."/>
            <person name="Morosinotto T."/>
            <person name="Valle G."/>
        </authorList>
    </citation>
    <scope>NUCLEOTIDE SEQUENCE [LARGE SCALE GENOMIC DNA]</scope>
    <source>
        <strain evidence="1 2">B-31</strain>
    </source>
</reference>
<dbReference type="PANTHER" id="PTHR43796:SF2">
    <property type="entry name" value="CARBOXYNORSPERMIDINE SYNTHASE"/>
    <property type="match status" value="1"/>
</dbReference>
<dbReference type="Proteomes" id="UP000019335">
    <property type="component" value="Chromosome 1"/>
</dbReference>
<evidence type="ECO:0000313" key="1">
    <source>
        <dbReference type="EMBL" id="EWM30198.1"/>
    </source>
</evidence>
<comment type="caution">
    <text evidence="1">The sequence shown here is derived from an EMBL/GenBank/DDBJ whole genome shotgun (WGS) entry which is preliminary data.</text>
</comment>
<protein>
    <submittedName>
        <fullName evidence="1">Saccharopine dehydrogenase / Homospermidine synthase</fullName>
    </submittedName>
</protein>
<gene>
    <name evidence="1" type="primary">SdH</name>
    <name evidence="1" type="ORF">Naga_100090g2</name>
</gene>
<accession>W7U333</accession>